<evidence type="ECO:0000256" key="1">
    <source>
        <dbReference type="SAM" id="MobiDB-lite"/>
    </source>
</evidence>
<keyword evidence="3" id="KW-1185">Reference proteome</keyword>
<dbReference type="AlphaFoldDB" id="A0A158BIK5"/>
<reference evidence="2" key="1">
    <citation type="submission" date="2016-01" db="EMBL/GenBank/DDBJ databases">
        <authorList>
            <person name="Peeters C."/>
        </authorList>
    </citation>
    <scope>NUCLEOTIDE SEQUENCE [LARGE SCALE GENOMIC DNA]</scope>
    <source>
        <strain evidence="2">LMG 29326</strain>
    </source>
</reference>
<protein>
    <submittedName>
        <fullName evidence="2">Uncharacterized protein</fullName>
    </submittedName>
</protein>
<dbReference type="EMBL" id="FCOB02000014">
    <property type="protein sequence ID" value="SAK69881.1"/>
    <property type="molecule type" value="Genomic_DNA"/>
</dbReference>
<comment type="caution">
    <text evidence="2">The sequence shown here is derived from an EMBL/GenBank/DDBJ whole genome shotgun (WGS) entry which is preliminary data.</text>
</comment>
<sequence length="80" mass="8937">MCALLNSNDTGSQRDDASELTMAGLAERELTDHPTLIEQDIADRKHYRQLRQYSFYGVAGLIATRTFSGRIAVTKTITMT</sequence>
<proteinExistence type="predicted"/>
<feature type="region of interest" description="Disordered" evidence="1">
    <location>
        <begin position="1"/>
        <end position="21"/>
    </location>
</feature>
<accession>A0A158BIK5</accession>
<name>A0A158BIK5_9BURK</name>
<dbReference type="Proteomes" id="UP000054978">
    <property type="component" value="Unassembled WGS sequence"/>
</dbReference>
<organism evidence="2 3">
    <name type="scientific">Caballeronia ptereochthonis</name>
    <dbReference type="NCBI Taxonomy" id="1777144"/>
    <lineage>
        <taxon>Bacteria</taxon>
        <taxon>Pseudomonadati</taxon>
        <taxon>Pseudomonadota</taxon>
        <taxon>Betaproteobacteria</taxon>
        <taxon>Burkholderiales</taxon>
        <taxon>Burkholderiaceae</taxon>
        <taxon>Caballeronia</taxon>
    </lineage>
</organism>
<feature type="compositionally biased region" description="Polar residues" evidence="1">
    <location>
        <begin position="1"/>
        <end position="11"/>
    </location>
</feature>
<evidence type="ECO:0000313" key="2">
    <source>
        <dbReference type="EMBL" id="SAK69881.1"/>
    </source>
</evidence>
<gene>
    <name evidence="2" type="ORF">AWB83_03311</name>
</gene>
<evidence type="ECO:0000313" key="3">
    <source>
        <dbReference type="Proteomes" id="UP000054978"/>
    </source>
</evidence>
<dbReference type="STRING" id="1777144.AWB83_03311"/>